<dbReference type="Proteomes" id="UP000295008">
    <property type="component" value="Unassembled WGS sequence"/>
</dbReference>
<proteinExistence type="predicted"/>
<feature type="domain" description="GST N-terminal" evidence="1">
    <location>
        <begin position="6"/>
        <end position="73"/>
    </location>
</feature>
<name>A0A4R1SAG7_HYDET</name>
<gene>
    <name evidence="2" type="ORF">EDC14_1002274</name>
</gene>
<evidence type="ECO:0000313" key="3">
    <source>
        <dbReference type="Proteomes" id="UP000295008"/>
    </source>
</evidence>
<evidence type="ECO:0000313" key="2">
    <source>
        <dbReference type="EMBL" id="TCL76515.1"/>
    </source>
</evidence>
<evidence type="ECO:0000259" key="1">
    <source>
        <dbReference type="Pfam" id="PF13417"/>
    </source>
</evidence>
<organism evidence="2 3">
    <name type="scientific">Hydrogenispora ethanolica</name>
    <dbReference type="NCBI Taxonomy" id="1082276"/>
    <lineage>
        <taxon>Bacteria</taxon>
        <taxon>Bacillati</taxon>
        <taxon>Bacillota</taxon>
        <taxon>Hydrogenispora</taxon>
    </lineage>
</organism>
<dbReference type="InterPro" id="IPR036249">
    <property type="entry name" value="Thioredoxin-like_sf"/>
</dbReference>
<dbReference type="SUPFAM" id="SSF52833">
    <property type="entry name" value="Thioredoxin-like"/>
    <property type="match status" value="1"/>
</dbReference>
<reference evidence="2 3" key="1">
    <citation type="submission" date="2019-03" db="EMBL/GenBank/DDBJ databases">
        <title>Genomic Encyclopedia of Type Strains, Phase IV (KMG-IV): sequencing the most valuable type-strain genomes for metagenomic binning, comparative biology and taxonomic classification.</title>
        <authorList>
            <person name="Goeker M."/>
        </authorList>
    </citation>
    <scope>NUCLEOTIDE SEQUENCE [LARGE SCALE GENOMIC DNA]</scope>
    <source>
        <strain evidence="2 3">LX-B</strain>
    </source>
</reference>
<protein>
    <recommendedName>
        <fullName evidence="1">GST N-terminal domain-containing protein</fullName>
    </recommendedName>
</protein>
<dbReference type="AlphaFoldDB" id="A0A4R1SAG7"/>
<dbReference type="RefSeq" id="WP_132012686.1">
    <property type="nucleotide sequence ID" value="NZ_SLUN01000002.1"/>
</dbReference>
<dbReference type="Gene3D" id="3.40.30.10">
    <property type="entry name" value="Glutaredoxin"/>
    <property type="match status" value="1"/>
</dbReference>
<dbReference type="Pfam" id="PF13417">
    <property type="entry name" value="GST_N_3"/>
    <property type="match status" value="1"/>
</dbReference>
<dbReference type="EMBL" id="SLUN01000002">
    <property type="protein sequence ID" value="TCL76515.1"/>
    <property type="molecule type" value="Genomic_DNA"/>
</dbReference>
<sequence>MFQMVGADWCDKCRKAKRVLQEKGLWEQIEYIDYDTPAGKKLAAQLGAEHIPFFVDQGELVEYVGQILHKLTEANLKKSLGLGGGEVFQ</sequence>
<dbReference type="InterPro" id="IPR004045">
    <property type="entry name" value="Glutathione_S-Trfase_N"/>
</dbReference>
<keyword evidence="3" id="KW-1185">Reference proteome</keyword>
<dbReference type="OrthoDB" id="9794155at2"/>
<accession>A0A4R1SAG7</accession>
<comment type="caution">
    <text evidence="2">The sequence shown here is derived from an EMBL/GenBank/DDBJ whole genome shotgun (WGS) entry which is preliminary data.</text>
</comment>